<keyword evidence="2" id="KW-1133">Transmembrane helix</keyword>
<evidence type="ECO:0000313" key="4">
    <source>
        <dbReference type="EMBL" id="KAG2431265.1"/>
    </source>
</evidence>
<protein>
    <recommendedName>
        <fullName evidence="3">Dynamin N-terminal domain-containing protein</fullName>
    </recommendedName>
</protein>
<dbReference type="GO" id="GO:0019843">
    <property type="term" value="F:rRNA binding"/>
    <property type="evidence" value="ECO:0007669"/>
    <property type="project" value="TreeGrafter"/>
</dbReference>
<dbReference type="Gene3D" id="3.40.50.300">
    <property type="entry name" value="P-loop containing nucleotide triphosphate hydrolases"/>
    <property type="match status" value="1"/>
</dbReference>
<evidence type="ECO:0000313" key="5">
    <source>
        <dbReference type="Proteomes" id="UP000613740"/>
    </source>
</evidence>
<evidence type="ECO:0000259" key="3">
    <source>
        <dbReference type="Pfam" id="PF00350"/>
    </source>
</evidence>
<dbReference type="EMBL" id="JAEHOD010000074">
    <property type="protein sequence ID" value="KAG2431265.1"/>
    <property type="molecule type" value="Genomic_DNA"/>
</dbReference>
<dbReference type="SUPFAM" id="SSF52540">
    <property type="entry name" value="P-loop containing nucleoside triphosphate hydrolases"/>
    <property type="match status" value="1"/>
</dbReference>
<dbReference type="Pfam" id="PF00350">
    <property type="entry name" value="Dynamin_N"/>
    <property type="match status" value="1"/>
</dbReference>
<dbReference type="GO" id="GO:0000028">
    <property type="term" value="P:ribosomal small subunit assembly"/>
    <property type="evidence" value="ECO:0007669"/>
    <property type="project" value="TreeGrafter"/>
</dbReference>
<keyword evidence="2" id="KW-0472">Membrane</keyword>
<dbReference type="PANTHER" id="PTHR42698">
    <property type="entry name" value="GTPASE ERA"/>
    <property type="match status" value="1"/>
</dbReference>
<evidence type="ECO:0000256" key="2">
    <source>
        <dbReference type="SAM" id="Phobius"/>
    </source>
</evidence>
<gene>
    <name evidence="4" type="ORF">HYH02_013398</name>
</gene>
<keyword evidence="1" id="KW-0175">Coiled coil</keyword>
<accession>A0A835T2H8</accession>
<dbReference type="InterPro" id="IPR005662">
    <property type="entry name" value="GTPase_Era-like"/>
</dbReference>
<dbReference type="AlphaFoldDB" id="A0A835T2H8"/>
<dbReference type="PANTHER" id="PTHR42698:SF2">
    <property type="entry name" value="GTPASE ERA-LIKE, CHLOROPLASTIC"/>
    <property type="match status" value="1"/>
</dbReference>
<feature type="transmembrane region" description="Helical" evidence="2">
    <location>
        <begin position="388"/>
        <end position="408"/>
    </location>
</feature>
<dbReference type="GO" id="GO:0005525">
    <property type="term" value="F:GTP binding"/>
    <property type="evidence" value="ECO:0007669"/>
    <property type="project" value="InterPro"/>
</dbReference>
<feature type="domain" description="Dynamin N-terminal" evidence="3">
    <location>
        <begin position="69"/>
        <end position="190"/>
    </location>
</feature>
<dbReference type="InterPro" id="IPR027417">
    <property type="entry name" value="P-loop_NTPase"/>
</dbReference>
<sequence>MVTGPAKRKGGKTAMEELVSGATEKVLKQITDLYDVGLSDGAGSVGLKAIAESPLFGMTLRKPRKKISVMIVGNHSAGKSSFINWYIGENIQKTGVAIETRGFTFVTSGKKRETLQGDATVRFYDHLGSFGEFNGIMANLFTEISTSRDKNFSCVDLIDTPGLVDGDMQYPFNVQDAIVWMADHVDLILIFFDPIGQATCKRCMEVVERLNNGPHLEKIHYFMSKADAVDKEHDRQRVLIQITQNLATRIRNSHAFNLPTFYLPRDESAECTIPNAIEDVCKEIDKSINMTVQKNLKQLKSDCERIMARADEVKEKDRAQKATNMQRTMQGVLLSLLTLAAAALMGMVFITRFIDTLCSEALLGHLCDNGAARAMQHLQPTVTDNFNGLFGAAAGLVLVLMIVTKLTWRVQPVLTKKQLQQIDAYSQVVKRIAEQEDNLYKDYFKTLSTMEH</sequence>
<organism evidence="4 5">
    <name type="scientific">Chlamydomonas schloesseri</name>
    <dbReference type="NCBI Taxonomy" id="2026947"/>
    <lineage>
        <taxon>Eukaryota</taxon>
        <taxon>Viridiplantae</taxon>
        <taxon>Chlorophyta</taxon>
        <taxon>core chlorophytes</taxon>
        <taxon>Chlorophyceae</taxon>
        <taxon>CS clade</taxon>
        <taxon>Chlamydomonadales</taxon>
        <taxon>Chlamydomonadaceae</taxon>
        <taxon>Chlamydomonas</taxon>
    </lineage>
</organism>
<proteinExistence type="predicted"/>
<name>A0A835T2H8_9CHLO</name>
<dbReference type="GO" id="GO:0043024">
    <property type="term" value="F:ribosomal small subunit binding"/>
    <property type="evidence" value="ECO:0007669"/>
    <property type="project" value="TreeGrafter"/>
</dbReference>
<dbReference type="Proteomes" id="UP000613740">
    <property type="component" value="Unassembled WGS sequence"/>
</dbReference>
<reference evidence="4" key="1">
    <citation type="journal article" date="2020" name="bioRxiv">
        <title>Comparative genomics of Chlamydomonas.</title>
        <authorList>
            <person name="Craig R.J."/>
            <person name="Hasan A.R."/>
            <person name="Ness R.W."/>
            <person name="Keightley P.D."/>
        </authorList>
    </citation>
    <scope>NUCLEOTIDE SEQUENCE</scope>
    <source>
        <strain evidence="4">CCAP 11/173</strain>
    </source>
</reference>
<keyword evidence="5" id="KW-1185">Reference proteome</keyword>
<evidence type="ECO:0000256" key="1">
    <source>
        <dbReference type="SAM" id="Coils"/>
    </source>
</evidence>
<feature type="coiled-coil region" evidence="1">
    <location>
        <begin position="289"/>
        <end position="316"/>
    </location>
</feature>
<comment type="caution">
    <text evidence="4">The sequence shown here is derived from an EMBL/GenBank/DDBJ whole genome shotgun (WGS) entry which is preliminary data.</text>
</comment>
<dbReference type="OrthoDB" id="1716625at2759"/>
<feature type="transmembrane region" description="Helical" evidence="2">
    <location>
        <begin position="331"/>
        <end position="354"/>
    </location>
</feature>
<keyword evidence="2" id="KW-0812">Transmembrane</keyword>
<dbReference type="InterPro" id="IPR045063">
    <property type="entry name" value="Dynamin_N"/>
</dbReference>